<evidence type="ECO:0000256" key="6">
    <source>
        <dbReference type="ARBA" id="ARBA00008708"/>
    </source>
</evidence>
<dbReference type="Pfam" id="PF22527">
    <property type="entry name" value="DEXQc_Suv3"/>
    <property type="match status" value="1"/>
</dbReference>
<proteinExistence type="inferred from homology"/>
<dbReference type="InterPro" id="IPR027417">
    <property type="entry name" value="P-loop_NTPase"/>
</dbReference>
<feature type="binding site" description="axial binding residue" evidence="23">
    <location>
        <position position="455"/>
    </location>
    <ligand>
        <name>heme</name>
        <dbReference type="ChEBI" id="CHEBI:30413"/>
    </ligand>
    <ligandPart>
        <name>Fe</name>
        <dbReference type="ChEBI" id="CHEBI:18248"/>
    </ligandPart>
</feature>
<evidence type="ECO:0000256" key="5">
    <source>
        <dbReference type="ARBA" id="ARBA00004436"/>
    </source>
</evidence>
<name>A0AAW2SCY3_9LAMI</name>
<keyword evidence="9" id="KW-0812">Transmembrane</keyword>
<dbReference type="Gene3D" id="1.10.630.10">
    <property type="entry name" value="Cytochrome P450"/>
    <property type="match status" value="1"/>
</dbReference>
<comment type="subunit">
    <text evidence="7">Homodimer; in free form. Component of the mitochondrial degradosome (mtEXO) complex which is a heteropentamer containing 2 copies of SUPV3L1 and 3 copies of PNPT1.</text>
</comment>
<dbReference type="CDD" id="cd20654">
    <property type="entry name" value="CYP82"/>
    <property type="match status" value="1"/>
</dbReference>
<comment type="caution">
    <text evidence="26">The sequence shown here is derived from an EMBL/GenBank/DDBJ whole genome shotgun (WGS) entry which is preliminary data.</text>
</comment>
<reference evidence="26" key="2">
    <citation type="journal article" date="2024" name="Plant">
        <title>Genomic evolution and insights into agronomic trait innovations of Sesamum species.</title>
        <authorList>
            <person name="Miao H."/>
            <person name="Wang L."/>
            <person name="Qu L."/>
            <person name="Liu H."/>
            <person name="Sun Y."/>
            <person name="Le M."/>
            <person name="Wang Q."/>
            <person name="Wei S."/>
            <person name="Zheng Y."/>
            <person name="Lin W."/>
            <person name="Duan Y."/>
            <person name="Cao H."/>
            <person name="Xiong S."/>
            <person name="Wang X."/>
            <person name="Wei L."/>
            <person name="Li C."/>
            <person name="Ma Q."/>
            <person name="Ju M."/>
            <person name="Zhao R."/>
            <person name="Li G."/>
            <person name="Mu C."/>
            <person name="Tian Q."/>
            <person name="Mei H."/>
            <person name="Zhang T."/>
            <person name="Gao T."/>
            <person name="Zhang H."/>
        </authorList>
    </citation>
    <scope>NUCLEOTIDE SEQUENCE</scope>
    <source>
        <strain evidence="26">KEN8</strain>
    </source>
</reference>
<dbReference type="GO" id="GO:0020037">
    <property type="term" value="F:heme binding"/>
    <property type="evidence" value="ECO:0007669"/>
    <property type="project" value="InterPro"/>
</dbReference>
<dbReference type="GO" id="GO:0004497">
    <property type="term" value="F:monooxygenase activity"/>
    <property type="evidence" value="ECO:0007669"/>
    <property type="project" value="UniProtKB-KW"/>
</dbReference>
<keyword evidence="26" id="KW-0347">Helicase</keyword>
<dbReference type="GO" id="GO:0005506">
    <property type="term" value="F:iron ion binding"/>
    <property type="evidence" value="ECO:0007669"/>
    <property type="project" value="InterPro"/>
</dbReference>
<keyword evidence="16" id="KW-0496">Mitochondrion</keyword>
<evidence type="ECO:0000256" key="13">
    <source>
        <dbReference type="ARBA" id="ARBA00023004"/>
    </source>
</evidence>
<comment type="catalytic activity">
    <reaction evidence="21">
        <text>apigenin 4',7-dimethyl ether + reduced [NADPH--hemoprotein reductase] + O2 = ladanein + oxidized [NADPH--hemoprotein reductase] + H2O + H(+)</text>
        <dbReference type="Rhea" id="RHEA:73435"/>
        <dbReference type="Rhea" id="RHEA-COMP:11964"/>
        <dbReference type="Rhea" id="RHEA-COMP:11965"/>
        <dbReference type="ChEBI" id="CHEBI:2769"/>
        <dbReference type="ChEBI" id="CHEBI:15377"/>
        <dbReference type="ChEBI" id="CHEBI:15378"/>
        <dbReference type="ChEBI" id="CHEBI:15379"/>
        <dbReference type="ChEBI" id="CHEBI:57618"/>
        <dbReference type="ChEBI" id="CHEBI:58210"/>
        <dbReference type="ChEBI" id="CHEBI:192702"/>
    </reaction>
    <physiologicalReaction direction="left-to-right" evidence="21">
        <dbReference type="Rhea" id="RHEA:73436"/>
    </physiologicalReaction>
</comment>
<dbReference type="InterPro" id="IPR056377">
    <property type="entry name" value="DExH18_N"/>
</dbReference>
<keyword evidence="8 23" id="KW-0349">Heme</keyword>
<evidence type="ECO:0000256" key="17">
    <source>
        <dbReference type="ARBA" id="ARBA00034479"/>
    </source>
</evidence>
<sequence length="1181" mass="134994">MNNIFTHLLALSGLLALLLLYSLWRKSSQNHKVTSAPEPSGAWPVIGHLHLLGGRVPVYRILGGLADRYGPVFTVRLGVHPVLVVSSWEAVKECFTTNDKILNKRPAASAGKYLGYNYAAFGFTHGTYWRQMRKLVLLEVLSARRLERLKHVWESEINTGIKELYTKHSGKVVVISEWIEQLTLNTIVMMIAGKRYTDSMQSDETVEARSFRELIKEFMYISGQFVASDAIPFPPLRWMDFQGHIKSMKRISKELSTVFQSWITEHVRSDRKSSFGNEQDFIDVMLSAIDEKFTSFGHTRETIIEATALNLIIAGNDTTSLHMTWLLCLLLNNKRVLQRAQEELDTNVGRERWVQESDIKNLVYLQAIVKEALRLYPPGPLAVPHEAMEDCCVGGYHVPKGTRVMFNLWKLHRDPRMWEEPNSFVPERFLTSHADVEYTGQNYEFIPFGSGRRSCPGITFAMQVAHLTLARLLQGFDLTTPFNAPVDMTEGLGVNLPKATPLKVVITPLTTTPLHSVDEIWLFLDFHGHSLCTLSETEKPVFESTESIQCEAEPSKVDREDMICNSETETETIVSEDERLNFAKIAERDPLEIYKELKDARKGQKQTRSDWDTLNEIFRCFSRSGWASNQALAVYIGSSFFPTAAHKFCSFFLKRCKTDLVKYLVSLGPGQEAEKFCFPIFVEFCMEEFPDEIKRFRKMVESADMTKPHTWFPFARAMKRKIIYHCGPTNSGKKRTMLCRGQEKKDFPFSNHVACTVEMVSTDELYDVAVIDEIQMMADPCRGYAWTRALLGLKADEIHLCGDPSVLNVVRKICSDTGDELVEQHYERFKPLVVEAKTFLGDMKKVRSGDCIVAFSRREIFEVKLAIEKYTNHRCCVIYGALPPETRRQQAALFNDQDNEFDVLVASDAVGMGLNLNIRRIVFYNLAKYNGDKMVPVPASQVKQIAGRAGRRGSRYPDGLTTTLHLEDLDYLIECLKKPFDDVKRVGLFPFFEQVELFAGQLPDMKFSKLLEKFGENCRLDGSYFLCQHLHIKKIANMLERIQGLSLEDRFNFCFAPVNIRDPKAMYHLLRFASSYAQKLPVNIAMGMPKCSARNDSELLDLETRHQVLSMYLWLSNHFEEERFPYVKKAETMATDIAQLLAESLIKANWKPESRNAGKSKPQEKEGGYERPMSLIKLREG</sequence>
<dbReference type="Pfam" id="PF00067">
    <property type="entry name" value="p450"/>
    <property type="match status" value="1"/>
</dbReference>
<dbReference type="Pfam" id="PF00271">
    <property type="entry name" value="Helicase_C"/>
    <property type="match status" value="1"/>
</dbReference>
<feature type="region of interest" description="Disordered" evidence="24">
    <location>
        <begin position="1152"/>
        <end position="1181"/>
    </location>
</feature>
<reference evidence="26" key="1">
    <citation type="submission" date="2020-06" db="EMBL/GenBank/DDBJ databases">
        <authorList>
            <person name="Li T."/>
            <person name="Hu X."/>
            <person name="Zhang T."/>
            <person name="Song X."/>
            <person name="Zhang H."/>
            <person name="Dai N."/>
            <person name="Sheng W."/>
            <person name="Hou X."/>
            <person name="Wei L."/>
        </authorList>
    </citation>
    <scope>NUCLEOTIDE SEQUENCE</scope>
    <source>
        <strain evidence="26">KEN8</strain>
        <tissue evidence="26">Leaf</tissue>
    </source>
</reference>
<dbReference type="GO" id="GO:0016020">
    <property type="term" value="C:membrane"/>
    <property type="evidence" value="ECO:0007669"/>
    <property type="project" value="UniProtKB-SubCell"/>
</dbReference>
<evidence type="ECO:0000256" key="18">
    <source>
        <dbReference type="ARBA" id="ARBA00050930"/>
    </source>
</evidence>
<keyword evidence="11" id="KW-1133">Transmembrane helix</keyword>
<comment type="subcellular location">
    <subcellularLocation>
        <location evidence="4">Membrane</location>
        <topology evidence="4">Single-pass membrane protein</topology>
    </subcellularLocation>
    <subcellularLocation>
        <location evidence="5">Mitochondrion matrix</location>
        <location evidence="5">Mitochondrion nucleoid</location>
    </subcellularLocation>
</comment>
<protein>
    <recommendedName>
        <fullName evidence="22">Flavonoid-6-hydroxylase</fullName>
    </recommendedName>
</protein>
<evidence type="ECO:0000256" key="21">
    <source>
        <dbReference type="ARBA" id="ARBA00052216"/>
    </source>
</evidence>
<dbReference type="AlphaFoldDB" id="A0AAW2SCY3"/>
<keyword evidence="16" id="KW-1135">Mitochondrion nucleoid</keyword>
<dbReference type="InterPro" id="IPR002401">
    <property type="entry name" value="Cyt_P450_E_grp-I"/>
</dbReference>
<dbReference type="SMART" id="SM00490">
    <property type="entry name" value="HELICc"/>
    <property type="match status" value="1"/>
</dbReference>
<dbReference type="InterPro" id="IPR017972">
    <property type="entry name" value="Cyt_P450_CS"/>
</dbReference>
<dbReference type="Pfam" id="PF18147">
    <property type="entry name" value="Suv3_C_1"/>
    <property type="match status" value="1"/>
</dbReference>
<dbReference type="FunFam" id="1.10.630.10:FF:000026">
    <property type="entry name" value="Cytochrome P450 82C4"/>
    <property type="match status" value="1"/>
</dbReference>
<keyword evidence="10 23" id="KW-0479">Metal-binding</keyword>
<keyword evidence="26" id="KW-0067">ATP-binding</keyword>
<feature type="compositionally biased region" description="Basic and acidic residues" evidence="24">
    <location>
        <begin position="1152"/>
        <end position="1169"/>
    </location>
</feature>
<evidence type="ECO:0000256" key="10">
    <source>
        <dbReference type="ARBA" id="ARBA00022723"/>
    </source>
</evidence>
<dbReference type="Gene3D" id="1.20.58.1080">
    <property type="match status" value="1"/>
</dbReference>
<dbReference type="InterPro" id="IPR041082">
    <property type="entry name" value="Suv3_C_1"/>
</dbReference>
<evidence type="ECO:0000256" key="23">
    <source>
        <dbReference type="PIRSR" id="PIRSR602401-1"/>
    </source>
</evidence>
<evidence type="ECO:0000256" key="20">
    <source>
        <dbReference type="ARBA" id="ARBA00052049"/>
    </source>
</evidence>
<keyword evidence="15" id="KW-0472">Membrane</keyword>
<dbReference type="PROSITE" id="PS51194">
    <property type="entry name" value="HELICASE_CTER"/>
    <property type="match status" value="1"/>
</dbReference>
<evidence type="ECO:0000256" key="12">
    <source>
        <dbReference type="ARBA" id="ARBA00023002"/>
    </source>
</evidence>
<evidence type="ECO:0000256" key="2">
    <source>
        <dbReference type="ARBA" id="ARBA00001946"/>
    </source>
</evidence>
<comment type="pathway">
    <text evidence="17">Flavonoid metabolism.</text>
</comment>
<dbReference type="InterPro" id="IPR055206">
    <property type="entry name" value="DEXQc_SUV3"/>
</dbReference>
<dbReference type="PANTHER" id="PTHR47947:SF1">
    <property type="entry name" value="CYTOCHROME P450 82E3"/>
    <property type="match status" value="1"/>
</dbReference>
<keyword evidence="26" id="KW-0547">Nucleotide-binding</keyword>
<dbReference type="GO" id="GO:0004386">
    <property type="term" value="F:helicase activity"/>
    <property type="evidence" value="ECO:0007669"/>
    <property type="project" value="UniProtKB-KW"/>
</dbReference>
<dbReference type="InterPro" id="IPR001128">
    <property type="entry name" value="Cyt_P450"/>
</dbReference>
<evidence type="ECO:0000256" key="19">
    <source>
        <dbReference type="ARBA" id="ARBA00051691"/>
    </source>
</evidence>
<dbReference type="InterPro" id="IPR050651">
    <property type="entry name" value="Plant_Cytochrome_P450_Monoox"/>
</dbReference>
<dbReference type="Pfam" id="PF23703">
    <property type="entry name" value="DExH18_N"/>
    <property type="match status" value="1"/>
</dbReference>
<dbReference type="InterPro" id="IPR001650">
    <property type="entry name" value="Helicase_C-like"/>
</dbReference>
<comment type="cofactor">
    <cofactor evidence="1">
        <name>Mn(2+)</name>
        <dbReference type="ChEBI" id="CHEBI:29035"/>
    </cofactor>
</comment>
<dbReference type="GO" id="GO:0016705">
    <property type="term" value="F:oxidoreductase activity, acting on paired donors, with incorporation or reduction of molecular oxygen"/>
    <property type="evidence" value="ECO:0007669"/>
    <property type="project" value="InterPro"/>
</dbReference>
<dbReference type="CDD" id="cd18805">
    <property type="entry name" value="SF2_C_suv3"/>
    <property type="match status" value="1"/>
</dbReference>
<dbReference type="PROSITE" id="PS00086">
    <property type="entry name" value="CYTOCHROME_P450"/>
    <property type="match status" value="1"/>
</dbReference>
<dbReference type="PRINTS" id="PR00385">
    <property type="entry name" value="P450"/>
</dbReference>
<evidence type="ECO:0000256" key="16">
    <source>
        <dbReference type="ARBA" id="ARBA00023271"/>
    </source>
</evidence>
<dbReference type="FunFam" id="1.20.58.1080:FF:000002">
    <property type="entry name" value="DExH-box ATP-dependent RNA helicase DExH18 mitochondrial"/>
    <property type="match status" value="1"/>
</dbReference>
<dbReference type="PANTHER" id="PTHR47947">
    <property type="entry name" value="CYTOCHROME P450 82C3-RELATED"/>
    <property type="match status" value="1"/>
</dbReference>
<dbReference type="Pfam" id="PF12513">
    <property type="entry name" value="SUV3_C"/>
    <property type="match status" value="1"/>
</dbReference>
<evidence type="ECO:0000256" key="3">
    <source>
        <dbReference type="ARBA" id="ARBA00001971"/>
    </source>
</evidence>
<comment type="catalytic activity">
    <reaction evidence="20">
        <text>(2S)-naringenin 4',7-dimethyl ether + reduced [NADPH--hemoprotein reductase] + O2 = (2S)-carthamidin-4',7-dimethyl ether + oxidized [NADPH--hemoprotein reductase] + H2O + H(+)</text>
        <dbReference type="Rhea" id="RHEA:73439"/>
        <dbReference type="Rhea" id="RHEA-COMP:11964"/>
        <dbReference type="Rhea" id="RHEA-COMP:11965"/>
        <dbReference type="ChEBI" id="CHEBI:15377"/>
        <dbReference type="ChEBI" id="CHEBI:15378"/>
        <dbReference type="ChEBI" id="CHEBI:15379"/>
        <dbReference type="ChEBI" id="CHEBI:57618"/>
        <dbReference type="ChEBI" id="CHEBI:58210"/>
        <dbReference type="ChEBI" id="CHEBI:192816"/>
        <dbReference type="ChEBI" id="CHEBI:192817"/>
    </reaction>
    <physiologicalReaction direction="left-to-right" evidence="20">
        <dbReference type="Rhea" id="RHEA:73440"/>
    </physiologicalReaction>
</comment>
<evidence type="ECO:0000256" key="4">
    <source>
        <dbReference type="ARBA" id="ARBA00004167"/>
    </source>
</evidence>
<evidence type="ECO:0000256" key="24">
    <source>
        <dbReference type="SAM" id="MobiDB-lite"/>
    </source>
</evidence>
<dbReference type="SUPFAM" id="SSF52540">
    <property type="entry name" value="P-loop containing nucleoside triphosphate hydrolases"/>
    <property type="match status" value="1"/>
</dbReference>
<organism evidence="26">
    <name type="scientific">Sesamum calycinum</name>
    <dbReference type="NCBI Taxonomy" id="2727403"/>
    <lineage>
        <taxon>Eukaryota</taxon>
        <taxon>Viridiplantae</taxon>
        <taxon>Streptophyta</taxon>
        <taxon>Embryophyta</taxon>
        <taxon>Tracheophyta</taxon>
        <taxon>Spermatophyta</taxon>
        <taxon>Magnoliopsida</taxon>
        <taxon>eudicotyledons</taxon>
        <taxon>Gunneridae</taxon>
        <taxon>Pentapetalae</taxon>
        <taxon>asterids</taxon>
        <taxon>lamiids</taxon>
        <taxon>Lamiales</taxon>
        <taxon>Pedaliaceae</taxon>
        <taxon>Sesamum</taxon>
    </lineage>
</organism>
<comment type="catalytic activity">
    <reaction evidence="19">
        <text>genkwanin + reduced [NADPH--hemoprotein reductase] + O2 = scutellarein 7-methyl ether + oxidized [NADPH--hemoprotein reductase] + H2O</text>
        <dbReference type="Rhea" id="RHEA:73427"/>
        <dbReference type="Rhea" id="RHEA-COMP:11964"/>
        <dbReference type="Rhea" id="RHEA-COMP:11965"/>
        <dbReference type="ChEBI" id="CHEBI:15377"/>
        <dbReference type="ChEBI" id="CHEBI:15379"/>
        <dbReference type="ChEBI" id="CHEBI:57618"/>
        <dbReference type="ChEBI" id="CHEBI:58210"/>
        <dbReference type="ChEBI" id="CHEBI:192700"/>
        <dbReference type="ChEBI" id="CHEBI:192701"/>
    </reaction>
    <physiologicalReaction direction="left-to-right" evidence="19">
        <dbReference type="Rhea" id="RHEA:73428"/>
    </physiologicalReaction>
</comment>
<gene>
    <name evidence="26" type="ORF">Scaly_0383400</name>
</gene>
<comment type="cofactor">
    <cofactor evidence="3 23">
        <name>heme</name>
        <dbReference type="ChEBI" id="CHEBI:30413"/>
    </cofactor>
</comment>
<evidence type="ECO:0000256" key="14">
    <source>
        <dbReference type="ARBA" id="ARBA00023033"/>
    </source>
</evidence>
<feature type="domain" description="Helicase C-terminal" evidence="25">
    <location>
        <begin position="821"/>
        <end position="991"/>
    </location>
</feature>
<dbReference type="GO" id="GO:0042645">
    <property type="term" value="C:mitochondrial nucleoid"/>
    <property type="evidence" value="ECO:0007669"/>
    <property type="project" value="UniProtKB-SubCell"/>
</dbReference>
<evidence type="ECO:0000256" key="7">
    <source>
        <dbReference type="ARBA" id="ARBA00011661"/>
    </source>
</evidence>
<evidence type="ECO:0000259" key="25">
    <source>
        <dbReference type="PROSITE" id="PS51194"/>
    </source>
</evidence>
<evidence type="ECO:0000256" key="22">
    <source>
        <dbReference type="ARBA" id="ARBA00067499"/>
    </source>
</evidence>
<evidence type="ECO:0000256" key="1">
    <source>
        <dbReference type="ARBA" id="ARBA00001936"/>
    </source>
</evidence>
<evidence type="ECO:0000256" key="9">
    <source>
        <dbReference type="ARBA" id="ARBA00022692"/>
    </source>
</evidence>
<keyword evidence="14" id="KW-0503">Monooxygenase</keyword>
<evidence type="ECO:0000256" key="11">
    <source>
        <dbReference type="ARBA" id="ARBA00022989"/>
    </source>
</evidence>
<comment type="catalytic activity">
    <reaction evidence="18">
        <text>(2S)-sakuranetin + reduced [NADPH--hemoprotein reductase] + O2 = (2S)-7-methylcarthamidin + oxidized [NADPH--hemoprotein reductase] + H2O + H(+)</text>
        <dbReference type="Rhea" id="RHEA:73431"/>
        <dbReference type="Rhea" id="RHEA-COMP:11964"/>
        <dbReference type="Rhea" id="RHEA-COMP:11965"/>
        <dbReference type="ChEBI" id="CHEBI:15377"/>
        <dbReference type="ChEBI" id="CHEBI:15378"/>
        <dbReference type="ChEBI" id="CHEBI:15379"/>
        <dbReference type="ChEBI" id="CHEBI:28927"/>
        <dbReference type="ChEBI" id="CHEBI:57618"/>
        <dbReference type="ChEBI" id="CHEBI:58210"/>
        <dbReference type="ChEBI" id="CHEBI:192815"/>
    </reaction>
    <physiologicalReaction direction="left-to-right" evidence="18">
        <dbReference type="Rhea" id="RHEA:73432"/>
    </physiologicalReaction>
</comment>
<dbReference type="SUPFAM" id="SSF48264">
    <property type="entry name" value="Cytochrome P450"/>
    <property type="match status" value="1"/>
</dbReference>
<keyword evidence="13 23" id="KW-0408">Iron</keyword>
<dbReference type="PRINTS" id="PR00463">
    <property type="entry name" value="EP450I"/>
</dbReference>
<dbReference type="FunFam" id="1.20.272.40:FF:000003">
    <property type="entry name" value="ATP-dependent RNA helicase SUV3L, mitochondrial"/>
    <property type="match status" value="1"/>
</dbReference>
<keyword evidence="12" id="KW-0560">Oxidoreductase</keyword>
<dbReference type="InterPro" id="IPR036396">
    <property type="entry name" value="Cyt_P450_sf"/>
</dbReference>
<comment type="similarity">
    <text evidence="6">Belongs to the helicase family.</text>
</comment>
<dbReference type="Gene3D" id="3.40.50.300">
    <property type="entry name" value="P-loop containing nucleotide triphosphate hydrolases"/>
    <property type="match status" value="2"/>
</dbReference>
<comment type="cofactor">
    <cofactor evidence="2">
        <name>Mg(2+)</name>
        <dbReference type="ChEBI" id="CHEBI:18420"/>
    </cofactor>
</comment>
<dbReference type="EMBL" id="JACGWM010000002">
    <property type="protein sequence ID" value="KAL0390263.1"/>
    <property type="molecule type" value="Genomic_DNA"/>
</dbReference>
<dbReference type="Gene3D" id="1.20.272.40">
    <property type="match status" value="1"/>
</dbReference>
<evidence type="ECO:0000313" key="26">
    <source>
        <dbReference type="EMBL" id="KAL0390263.1"/>
    </source>
</evidence>
<evidence type="ECO:0000256" key="8">
    <source>
        <dbReference type="ARBA" id="ARBA00022617"/>
    </source>
</evidence>
<dbReference type="InterPro" id="IPR022192">
    <property type="entry name" value="SUV3_C"/>
</dbReference>
<evidence type="ECO:0000256" key="15">
    <source>
        <dbReference type="ARBA" id="ARBA00023136"/>
    </source>
</evidence>
<keyword evidence="26" id="KW-0378">Hydrolase</keyword>
<dbReference type="FunFam" id="3.40.50.300:FF:000957">
    <property type="entry name" value="ATP-dependent RNA helicase SUV3L, mitochondrial"/>
    <property type="match status" value="1"/>
</dbReference>
<accession>A0AAW2SCY3</accession>